<dbReference type="EMBL" id="ACFU01000004">
    <property type="protein sequence ID" value="EEF14766.1"/>
    <property type="molecule type" value="Genomic_DNA"/>
</dbReference>
<proteinExistence type="predicted"/>
<gene>
    <name evidence="1" type="ORF">CAMRE0001_0731</name>
</gene>
<evidence type="ECO:0000313" key="2">
    <source>
        <dbReference type="Proteomes" id="UP000003082"/>
    </source>
</evidence>
<keyword evidence="2" id="KW-1185">Reference proteome</keyword>
<organism evidence="1 2">
    <name type="scientific">Campylobacter rectus RM3267</name>
    <dbReference type="NCBI Taxonomy" id="553218"/>
    <lineage>
        <taxon>Bacteria</taxon>
        <taxon>Pseudomonadati</taxon>
        <taxon>Campylobacterota</taxon>
        <taxon>Epsilonproteobacteria</taxon>
        <taxon>Campylobacterales</taxon>
        <taxon>Campylobacteraceae</taxon>
        <taxon>Campylobacter</taxon>
    </lineage>
</organism>
<comment type="caution">
    <text evidence="1">The sequence shown here is derived from an EMBL/GenBank/DDBJ whole genome shotgun (WGS) entry which is preliminary data.</text>
</comment>
<dbReference type="AlphaFoldDB" id="B9CZP1"/>
<dbReference type="Proteomes" id="UP000003082">
    <property type="component" value="Unassembled WGS sequence"/>
</dbReference>
<sequence length="57" mass="6912">MRQKINASNLIRIYNRNGTVKRSNLRPGRRNLTERKTKFEPNYHYKISSGKFIKFNR</sequence>
<reference evidence="1 2" key="1">
    <citation type="submission" date="2008-08" db="EMBL/GenBank/DDBJ databases">
        <authorList>
            <person name="Madupu R."/>
            <person name="Durkin A.S."/>
            <person name="Torralba M."/>
            <person name="Methe B."/>
            <person name="Sutton G.G."/>
            <person name="Strausberg R.L."/>
            <person name="Nelson K.E."/>
        </authorList>
    </citation>
    <scope>NUCLEOTIDE SEQUENCE [LARGE SCALE GENOMIC DNA]</scope>
    <source>
        <strain evidence="1 2">RM3267</strain>
    </source>
</reference>
<dbReference type="RefSeq" id="WP_004318740.1">
    <property type="nucleotide sequence ID" value="NZ_ACFU01000004.1"/>
</dbReference>
<protein>
    <submittedName>
        <fullName evidence="1">Uncharacterized protein</fullName>
    </submittedName>
</protein>
<accession>B9CZP1</accession>
<name>B9CZP1_CAMRE</name>
<evidence type="ECO:0000313" key="1">
    <source>
        <dbReference type="EMBL" id="EEF14766.1"/>
    </source>
</evidence>